<protein>
    <submittedName>
        <fullName evidence="4">Nucleotide-binding universal stress protein, UspA family</fullName>
    </submittedName>
</protein>
<accession>A0A1N7K667</accession>
<name>A0A1N7K667_9GAMM</name>
<dbReference type="InterPro" id="IPR006015">
    <property type="entry name" value="Universal_stress_UspA"/>
</dbReference>
<keyword evidence="2" id="KW-0175">Coiled coil</keyword>
<sequence length="284" mass="31423">MKQITACIDASPGAMAVVDAASWVSQRLQQPLTLLHTLEKVDKNAADLSGSIGFGSREHLLEQLTELDAQRAKLAIESSRIMLESAEKRAKEHGAQDCSVQQRHGRLSEEVLSLVDDTRVLVMGRQGEDHPDPTVATLGSQLETVLRSVSCPVLITTGVSFRTPTRFMVAYDGSEAVERALDAYADSPLLKEAECHLVMVNHTDAEHVAKFTTAHERLEKAGFKVVTRQCEGDVLSILNDYQFRHQIDLIVMGAYGHSRIRQFFVGSHTRNMVSHSKVPILLLR</sequence>
<dbReference type="CDD" id="cd00293">
    <property type="entry name" value="USP-like"/>
    <property type="match status" value="2"/>
</dbReference>
<dbReference type="SUPFAM" id="SSF52402">
    <property type="entry name" value="Adenine nucleotide alpha hydrolases-like"/>
    <property type="match status" value="2"/>
</dbReference>
<gene>
    <name evidence="4" type="ORF">SAMN05421686_102345</name>
</gene>
<dbReference type="PANTHER" id="PTHR46268:SF6">
    <property type="entry name" value="UNIVERSAL STRESS PROTEIN UP12"/>
    <property type="match status" value="1"/>
</dbReference>
<dbReference type="Pfam" id="PF00582">
    <property type="entry name" value="Usp"/>
    <property type="match status" value="2"/>
</dbReference>
<feature type="domain" description="UspA" evidence="3">
    <location>
        <begin position="211"/>
        <end position="284"/>
    </location>
</feature>
<dbReference type="Gene3D" id="3.40.50.12370">
    <property type="match status" value="1"/>
</dbReference>
<dbReference type="PRINTS" id="PR01438">
    <property type="entry name" value="UNVRSLSTRESS"/>
</dbReference>
<evidence type="ECO:0000256" key="1">
    <source>
        <dbReference type="ARBA" id="ARBA00008791"/>
    </source>
</evidence>
<dbReference type="STRING" id="484498.SAMN05421686_102345"/>
<feature type="domain" description="UspA" evidence="3">
    <location>
        <begin position="1"/>
        <end position="155"/>
    </location>
</feature>
<dbReference type="RefSeq" id="WP_076514469.1">
    <property type="nucleotide sequence ID" value="NZ_FTOH01000002.1"/>
</dbReference>
<proteinExistence type="inferred from homology"/>
<feature type="coiled-coil region" evidence="2">
    <location>
        <begin position="57"/>
        <end position="89"/>
    </location>
</feature>
<dbReference type="InterPro" id="IPR006016">
    <property type="entry name" value="UspA"/>
</dbReference>
<dbReference type="AlphaFoldDB" id="A0A1N7K667"/>
<keyword evidence="5" id="KW-1185">Reference proteome</keyword>
<dbReference type="OrthoDB" id="9804721at2"/>
<reference evidence="5" key="1">
    <citation type="submission" date="2017-01" db="EMBL/GenBank/DDBJ databases">
        <authorList>
            <person name="Varghese N."/>
            <person name="Submissions S."/>
        </authorList>
    </citation>
    <scope>NUCLEOTIDE SEQUENCE [LARGE SCALE GENOMIC DNA]</scope>
    <source>
        <strain evidence="5">DSM 24913</strain>
    </source>
</reference>
<dbReference type="Proteomes" id="UP000185639">
    <property type="component" value="Unassembled WGS sequence"/>
</dbReference>
<comment type="similarity">
    <text evidence="1">Belongs to the universal stress protein A family.</text>
</comment>
<dbReference type="EMBL" id="FTOH01000002">
    <property type="protein sequence ID" value="SIS57115.1"/>
    <property type="molecule type" value="Genomic_DNA"/>
</dbReference>
<organism evidence="4 5">
    <name type="scientific">Thalassolituus maritimus</name>
    <dbReference type="NCBI Taxonomy" id="484498"/>
    <lineage>
        <taxon>Bacteria</taxon>
        <taxon>Pseudomonadati</taxon>
        <taxon>Pseudomonadota</taxon>
        <taxon>Gammaproteobacteria</taxon>
        <taxon>Oceanospirillales</taxon>
        <taxon>Oceanospirillaceae</taxon>
        <taxon>Thalassolituus</taxon>
    </lineage>
</organism>
<evidence type="ECO:0000259" key="3">
    <source>
        <dbReference type="Pfam" id="PF00582"/>
    </source>
</evidence>
<evidence type="ECO:0000256" key="2">
    <source>
        <dbReference type="SAM" id="Coils"/>
    </source>
</evidence>
<evidence type="ECO:0000313" key="4">
    <source>
        <dbReference type="EMBL" id="SIS57115.1"/>
    </source>
</evidence>
<evidence type="ECO:0000313" key="5">
    <source>
        <dbReference type="Proteomes" id="UP000185639"/>
    </source>
</evidence>
<dbReference type="PANTHER" id="PTHR46268">
    <property type="entry name" value="STRESS RESPONSE PROTEIN NHAX"/>
    <property type="match status" value="1"/>
</dbReference>